<dbReference type="EMBL" id="CP014671">
    <property type="protein sequence ID" value="ANX03812.1"/>
    <property type="molecule type" value="Genomic_DNA"/>
</dbReference>
<evidence type="ECO:0000256" key="1">
    <source>
        <dbReference type="SAM" id="MobiDB-lite"/>
    </source>
</evidence>
<protein>
    <submittedName>
        <fullName evidence="5">Uncharacterized protein</fullName>
    </submittedName>
</protein>
<dbReference type="KEGG" id="gbi:PG2T_06125"/>
<feature type="domain" description="DUF7088" evidence="4">
    <location>
        <begin position="38"/>
        <end position="139"/>
    </location>
</feature>
<evidence type="ECO:0000259" key="4">
    <source>
        <dbReference type="Pfam" id="PF23357"/>
    </source>
</evidence>
<sequence>MRRGVLSTGSLVLAVVLLLAINILAATVLGGWRLDLTQNRLYTLSDGSRAVVEKLDEPITLNLFFSQKALRDVPQIQAYAARVQALLKEYAEQSNGKLQLKVIDPEPFSDSEDRAVQFGLRGMPLGGAGGENAYFGLAATNSTDGEEVIPFLSPSSEDTLEYDLTRLIYKLSQTKRPVVAVMSSLPVNGSIVPMTQQQAPPWAVIEQLRELFEVRVLSSFDKKIPDEADLLILIHPKDLSPATLFAIDQYALRRGRVLALLDPYSDVEAPPRDPIMPTMTLPKTGSDLGPLLGAWGVQMQDGVVGDREAARLVSFREDAPPQEYLVWLDLKADRFDSKDVVTARLSQMYMNTVGALGKKADAGIEFTPLISSSKQATLVSTEGLDKPDPAGLLRDFKPADESYPFAARVQGTLKTAFPDGPPEGAEAPAQVLKESATPANLILIADADFIYDRFWAQIGEFRGSRIVEPFADNGAFFINAVDNLTGSGDLINVRSQGTYARPFTVVQAMNRAAQEQFRAAEQRLQAELQQTEQRLSELQSSRGEQAGPLMSAEQQQEIARFQAERVRLRRELREVQHQLRQDIDRLETRLKFVNIGLIPLLIGFAAALVALTRGRGRRSTGERHVAG</sequence>
<gene>
    <name evidence="5" type="ORF">PG2T_06125</name>
</gene>
<name>A0A1B1YSX3_9GAMM</name>
<dbReference type="OrthoDB" id="9777219at2"/>
<evidence type="ECO:0000313" key="5">
    <source>
        <dbReference type="EMBL" id="ANX03812.1"/>
    </source>
</evidence>
<evidence type="ECO:0000313" key="6">
    <source>
        <dbReference type="Proteomes" id="UP000092952"/>
    </source>
</evidence>
<feature type="region of interest" description="Disordered" evidence="1">
    <location>
        <begin position="534"/>
        <end position="554"/>
    </location>
</feature>
<dbReference type="AlphaFoldDB" id="A0A1B1YSX3"/>
<dbReference type="STRING" id="1810504.PG2T_06125"/>
<dbReference type="Proteomes" id="UP000092952">
    <property type="component" value="Chromosome"/>
</dbReference>
<keyword evidence="2" id="KW-0472">Membrane</keyword>
<keyword evidence="2" id="KW-0812">Transmembrane</keyword>
<dbReference type="InterPro" id="IPR019196">
    <property type="entry name" value="ABC_transp_unknown"/>
</dbReference>
<dbReference type="Pfam" id="PF09822">
    <property type="entry name" value="ABC_transp_aux"/>
    <property type="match status" value="1"/>
</dbReference>
<keyword evidence="6" id="KW-1185">Reference proteome</keyword>
<keyword evidence="2" id="KW-1133">Transmembrane helix</keyword>
<reference evidence="6" key="1">
    <citation type="submission" date="2016-03" db="EMBL/GenBank/DDBJ databases">
        <title>Complete genome sequence of Solimmundus cernigliae, representing a novel lineage of polycyclic aromatic hydrocarbon degraders within the Gammaproteobacteria.</title>
        <authorList>
            <person name="Singleton D.R."/>
            <person name="Dickey A.N."/>
            <person name="Scholl E.H."/>
            <person name="Wright F.A."/>
            <person name="Aitken M.D."/>
        </authorList>
    </citation>
    <scope>NUCLEOTIDE SEQUENCE [LARGE SCALE GENOMIC DNA]</scope>
    <source>
        <strain evidence="6">TR3.2</strain>
    </source>
</reference>
<accession>A0A1B1YSX3</accession>
<evidence type="ECO:0000256" key="2">
    <source>
        <dbReference type="SAM" id="Phobius"/>
    </source>
</evidence>
<dbReference type="Pfam" id="PF23357">
    <property type="entry name" value="DUF7088"/>
    <property type="match status" value="1"/>
</dbReference>
<dbReference type="RefSeq" id="WP_068803483.1">
    <property type="nucleotide sequence ID" value="NZ_CP014671.1"/>
</dbReference>
<dbReference type="InterPro" id="IPR055396">
    <property type="entry name" value="DUF7088"/>
</dbReference>
<dbReference type="InParanoid" id="A0A1B1YSX3"/>
<proteinExistence type="predicted"/>
<feature type="domain" description="ABC-type uncharacterised transport system" evidence="3">
    <location>
        <begin position="176"/>
        <end position="480"/>
    </location>
</feature>
<evidence type="ECO:0000259" key="3">
    <source>
        <dbReference type="Pfam" id="PF09822"/>
    </source>
</evidence>
<organism evidence="5 6">
    <name type="scientific">Immundisolibacter cernigliae</name>
    <dbReference type="NCBI Taxonomy" id="1810504"/>
    <lineage>
        <taxon>Bacteria</taxon>
        <taxon>Pseudomonadati</taxon>
        <taxon>Pseudomonadota</taxon>
        <taxon>Gammaproteobacteria</taxon>
        <taxon>Immundisolibacterales</taxon>
        <taxon>Immundisolibacteraceae</taxon>
        <taxon>Immundisolibacter</taxon>
    </lineage>
</organism>
<feature type="transmembrane region" description="Helical" evidence="2">
    <location>
        <begin position="592"/>
        <end position="611"/>
    </location>
</feature>